<dbReference type="Pfam" id="PF05277">
    <property type="entry name" value="DUF726"/>
    <property type="match status" value="1"/>
</dbReference>
<evidence type="ECO:0000256" key="1">
    <source>
        <dbReference type="ARBA" id="ARBA00004141"/>
    </source>
</evidence>
<dbReference type="InParanoid" id="A0A4S2N6N3"/>
<reference evidence="8 9" key="1">
    <citation type="submission" date="2019-04" db="EMBL/GenBank/DDBJ databases">
        <title>Comparative genomics and transcriptomics to analyze fruiting body development in filamentous ascomycetes.</title>
        <authorList>
            <consortium name="DOE Joint Genome Institute"/>
            <person name="Lutkenhaus R."/>
            <person name="Traeger S."/>
            <person name="Breuer J."/>
            <person name="Kuo A."/>
            <person name="Lipzen A."/>
            <person name="Pangilinan J."/>
            <person name="Dilworth D."/>
            <person name="Sandor L."/>
            <person name="Poggeler S."/>
            <person name="Barry K."/>
            <person name="Grigoriev I.V."/>
            <person name="Nowrousian M."/>
        </authorList>
    </citation>
    <scope>NUCLEOTIDE SEQUENCE [LARGE SCALE GENOMIC DNA]</scope>
    <source>
        <strain evidence="8 9">CBS 389.68</strain>
    </source>
</reference>
<evidence type="ECO:0000256" key="5">
    <source>
        <dbReference type="ARBA" id="ARBA00023136"/>
    </source>
</evidence>
<organism evidence="8 9">
    <name type="scientific">Ascodesmis nigricans</name>
    <dbReference type="NCBI Taxonomy" id="341454"/>
    <lineage>
        <taxon>Eukaryota</taxon>
        <taxon>Fungi</taxon>
        <taxon>Dikarya</taxon>
        <taxon>Ascomycota</taxon>
        <taxon>Pezizomycotina</taxon>
        <taxon>Pezizomycetes</taxon>
        <taxon>Pezizales</taxon>
        <taxon>Ascodesmidaceae</taxon>
        <taxon>Ascodesmis</taxon>
    </lineage>
</organism>
<dbReference type="Proteomes" id="UP000298138">
    <property type="component" value="Unassembled WGS sequence"/>
</dbReference>
<dbReference type="PANTHER" id="PTHR17920">
    <property type="entry name" value="TRANSMEMBRANE AND COILED-COIL DOMAIN-CONTAINING PROTEIN 4 TMCO4"/>
    <property type="match status" value="1"/>
</dbReference>
<feature type="transmembrane region" description="Helical" evidence="7">
    <location>
        <begin position="262"/>
        <end position="282"/>
    </location>
</feature>
<dbReference type="GO" id="GO:0016020">
    <property type="term" value="C:membrane"/>
    <property type="evidence" value="ECO:0007669"/>
    <property type="project" value="UniProtKB-SubCell"/>
</dbReference>
<comment type="subcellular location">
    <subcellularLocation>
        <location evidence="1">Membrane</location>
        <topology evidence="1">Multi-pass membrane protein</topology>
    </subcellularLocation>
</comment>
<comment type="similarity">
    <text evidence="2">Belongs to the TMCO4 family.</text>
</comment>
<evidence type="ECO:0000256" key="2">
    <source>
        <dbReference type="ARBA" id="ARBA00009824"/>
    </source>
</evidence>
<evidence type="ECO:0000256" key="6">
    <source>
        <dbReference type="SAM" id="MobiDB-lite"/>
    </source>
</evidence>
<sequence length="733" mass="80002">MPDNAADTNDLHRLLTPTHRRALLRLLEKISEAITYDLLKPYDSITIQPRELSIALKSYNAWAERVLQRLNEVLSDQSSGTPRPQRPPYARPKGVSSGSSSSAAKETLEEAPPDPELQKLRFHYPPIATPLERGLKPAQAEAITQGVLLILLSLETYDARSRVMLLYLAASLGVPPRVLAAQEEQTAQTLLAAAEELVRNPQPTTATPKPAAQKSKWAWGAATVGGALLIGLTGGLAAPLLAAGLSGVFGAVGLGGLVTATYLGALASSPVVIGGLFGYYGAKTTGRMYTKYVEDVQDFGYVSMDDGDIKQSPSESDDTDDDDTPLPSAPPPKSLRINVCIPGWLPLPNSFHPLPPTSTLLLRYDLPHLHSLGTALTRLLTSTATLFLTRELATRTALATLYAALWPIALLRGARVLDNPYHVCRHRSTLIGRTLAASLLNREIGRRPVSLFGFSVGARVVWHCLLALAKEADGRGYGIIEDVVLLGAPITATKEEWRLVRSVVAGRLVNGFSPRDWVLGFLEREWWRGDGRVVAGLEAVGVLGVEDVDLGERVGGHLAYAESAGRVVEEVLGDYEGEKKKEAEVKVEGEGKRKMEEHTNILLFDHTQPTAPPPSHHQAWEWDADDAPPISIPTSSFSTLSVNHPSPPPPPYEPPSAPITLTTDNDNDYENTFTALLTELDREQEEDRERQKRKQEALEERRRVRAEERRGRMERGGGGRGMGRMEDWGGGWS</sequence>
<proteinExistence type="inferred from homology"/>
<evidence type="ECO:0000313" key="8">
    <source>
        <dbReference type="EMBL" id="TGZ84754.1"/>
    </source>
</evidence>
<keyword evidence="4 7" id="KW-1133">Transmembrane helix</keyword>
<protein>
    <submittedName>
        <fullName evidence="8">DUF726-domain-containing protein</fullName>
    </submittedName>
</protein>
<feature type="region of interest" description="Disordered" evidence="6">
    <location>
        <begin position="307"/>
        <end position="334"/>
    </location>
</feature>
<evidence type="ECO:0000256" key="3">
    <source>
        <dbReference type="ARBA" id="ARBA00022692"/>
    </source>
</evidence>
<keyword evidence="5 7" id="KW-0472">Membrane</keyword>
<feature type="region of interest" description="Disordered" evidence="6">
    <location>
        <begin position="74"/>
        <end position="117"/>
    </location>
</feature>
<dbReference type="InterPro" id="IPR007941">
    <property type="entry name" value="DUF726"/>
</dbReference>
<keyword evidence="3 7" id="KW-0812">Transmembrane</keyword>
<evidence type="ECO:0000256" key="7">
    <source>
        <dbReference type="SAM" id="Phobius"/>
    </source>
</evidence>
<name>A0A4S2N6N3_9PEZI</name>
<feature type="compositionally biased region" description="Low complexity" evidence="6">
    <location>
        <begin position="628"/>
        <end position="641"/>
    </location>
</feature>
<feature type="region of interest" description="Disordered" evidence="6">
    <location>
        <begin position="609"/>
        <end position="733"/>
    </location>
</feature>
<dbReference type="SUPFAM" id="SSF53474">
    <property type="entry name" value="alpha/beta-Hydrolases"/>
    <property type="match status" value="1"/>
</dbReference>
<dbReference type="OrthoDB" id="277931at2759"/>
<dbReference type="InterPro" id="IPR029058">
    <property type="entry name" value="AB_hydrolase_fold"/>
</dbReference>
<dbReference type="AlphaFoldDB" id="A0A4S2N6N3"/>
<dbReference type="EMBL" id="ML220112">
    <property type="protein sequence ID" value="TGZ84754.1"/>
    <property type="molecule type" value="Genomic_DNA"/>
</dbReference>
<keyword evidence="9" id="KW-1185">Reference proteome</keyword>
<dbReference type="PANTHER" id="PTHR17920:SF22">
    <property type="entry name" value="DUF726 DOMAIN PROTEIN (AFU_ORTHOLOGUE AFUA_2G12860)"/>
    <property type="match status" value="1"/>
</dbReference>
<feature type="transmembrane region" description="Helical" evidence="7">
    <location>
        <begin position="217"/>
        <end position="242"/>
    </location>
</feature>
<evidence type="ECO:0000313" key="9">
    <source>
        <dbReference type="Proteomes" id="UP000298138"/>
    </source>
</evidence>
<accession>A0A4S2N6N3</accession>
<feature type="compositionally biased region" description="Pro residues" evidence="6">
    <location>
        <begin position="645"/>
        <end position="657"/>
    </location>
</feature>
<feature type="compositionally biased region" description="Acidic residues" evidence="6">
    <location>
        <begin position="315"/>
        <end position="324"/>
    </location>
</feature>
<feature type="compositionally biased region" description="Basic and acidic residues" evidence="6">
    <location>
        <begin position="679"/>
        <end position="727"/>
    </location>
</feature>
<evidence type="ECO:0000256" key="4">
    <source>
        <dbReference type="ARBA" id="ARBA00022989"/>
    </source>
</evidence>
<gene>
    <name evidence="8" type="ORF">EX30DRAFT_376318</name>
</gene>
<feature type="compositionally biased region" description="Polar residues" evidence="6">
    <location>
        <begin position="659"/>
        <end position="675"/>
    </location>
</feature>